<keyword evidence="2" id="KW-0698">rRNA processing</keyword>
<accession>A0A196SBS5</accession>
<dbReference type="InterPro" id="IPR019398">
    <property type="entry name" value="Pre-rRNA_process_TSR2"/>
</dbReference>
<comment type="caution">
    <text evidence="4">The sequence shown here is derived from an EMBL/GenBank/DDBJ whole genome shotgun (WGS) entry which is preliminary data.</text>
</comment>
<name>A0A196SBS5_BLAHN</name>
<dbReference type="OrthoDB" id="263560at2759"/>
<keyword evidence="5" id="KW-1185">Reference proteome</keyword>
<comment type="similarity">
    <text evidence="1">Belongs to the TSR2 family.</text>
</comment>
<dbReference type="STRING" id="478820.A0A196SBS5"/>
<dbReference type="Proteomes" id="UP000078348">
    <property type="component" value="Unassembled WGS sequence"/>
</dbReference>
<evidence type="ECO:0000313" key="4">
    <source>
        <dbReference type="EMBL" id="OAO13459.1"/>
    </source>
</evidence>
<dbReference type="PANTHER" id="PTHR21250">
    <property type="entry name" value="PRE-RRNA-PROCESSING PROTEIN TSR2 HOMOLOG"/>
    <property type="match status" value="1"/>
</dbReference>
<feature type="chain" id="PRO_5008274515" description="Pre-rRNA-processing protein TSR2" evidence="3">
    <location>
        <begin position="29"/>
        <end position="176"/>
    </location>
</feature>
<dbReference type="EMBL" id="LXWW01000390">
    <property type="protein sequence ID" value="OAO13459.1"/>
    <property type="molecule type" value="Genomic_DNA"/>
</dbReference>
<sequence>MSQSPQGFEALVLAVRLVMAKWATLTHAVENDWAGGDSLMMKRLMENDLLMNIQERWNASGKNAEMYKEEISEFLLGEMSDTFNCELEDGSDQEIAEIILHFYKACREGDMSVVNNFIQKNQNLIEGVNKYLEATRNYRQYDGEDDGEMNMDDYEEVEMEEEKPKNQPDEDGWIIV</sequence>
<keyword evidence="3" id="KW-0732">Signal</keyword>
<evidence type="ECO:0000256" key="1">
    <source>
        <dbReference type="ARBA" id="ARBA00006524"/>
    </source>
</evidence>
<reference evidence="4 5" key="1">
    <citation type="submission" date="2016-05" db="EMBL/GenBank/DDBJ databases">
        <title>Nuclear genome of Blastocystis sp. subtype 1 NandII.</title>
        <authorList>
            <person name="Gentekaki E."/>
            <person name="Curtis B."/>
            <person name="Stairs C."/>
            <person name="Eme L."/>
            <person name="Herman E."/>
            <person name="Klimes V."/>
            <person name="Arias M.C."/>
            <person name="Elias M."/>
            <person name="Hilliou F."/>
            <person name="Klute M."/>
            <person name="Malik S.-B."/>
            <person name="Pightling A."/>
            <person name="Rachubinski R."/>
            <person name="Salas D."/>
            <person name="Schlacht A."/>
            <person name="Suga H."/>
            <person name="Archibald J."/>
            <person name="Ball S.G."/>
            <person name="Clark G."/>
            <person name="Dacks J."/>
            <person name="Van Der Giezen M."/>
            <person name="Tsaousis A."/>
            <person name="Roger A."/>
        </authorList>
    </citation>
    <scope>NUCLEOTIDE SEQUENCE [LARGE SCALE GENOMIC DNA]</scope>
    <source>
        <strain evidence="5">ATCC 50177 / NandII</strain>
    </source>
</reference>
<evidence type="ECO:0000256" key="2">
    <source>
        <dbReference type="ARBA" id="ARBA00022552"/>
    </source>
</evidence>
<protein>
    <recommendedName>
        <fullName evidence="6">Pre-rRNA-processing protein TSR2</fullName>
    </recommendedName>
</protein>
<gene>
    <name evidence="4" type="ORF">AV274_4849</name>
</gene>
<feature type="signal peptide" evidence="3">
    <location>
        <begin position="1"/>
        <end position="28"/>
    </location>
</feature>
<evidence type="ECO:0000256" key="3">
    <source>
        <dbReference type="SAM" id="SignalP"/>
    </source>
</evidence>
<organism evidence="4 5">
    <name type="scientific">Blastocystis sp. subtype 1 (strain ATCC 50177 / NandII)</name>
    <dbReference type="NCBI Taxonomy" id="478820"/>
    <lineage>
        <taxon>Eukaryota</taxon>
        <taxon>Sar</taxon>
        <taxon>Stramenopiles</taxon>
        <taxon>Bigyra</taxon>
        <taxon>Opalozoa</taxon>
        <taxon>Opalinata</taxon>
        <taxon>Blastocystidae</taxon>
        <taxon>Blastocystis</taxon>
    </lineage>
</organism>
<dbReference type="Pfam" id="PF10273">
    <property type="entry name" value="WGG"/>
    <property type="match status" value="1"/>
</dbReference>
<dbReference type="GO" id="GO:0006364">
    <property type="term" value="P:rRNA processing"/>
    <property type="evidence" value="ECO:0007669"/>
    <property type="project" value="UniProtKB-KW"/>
</dbReference>
<evidence type="ECO:0008006" key="6">
    <source>
        <dbReference type="Google" id="ProtNLM"/>
    </source>
</evidence>
<proteinExistence type="inferred from homology"/>
<dbReference type="AlphaFoldDB" id="A0A196SBS5"/>
<evidence type="ECO:0000313" key="5">
    <source>
        <dbReference type="Proteomes" id="UP000078348"/>
    </source>
</evidence>